<dbReference type="InterPro" id="IPR008181">
    <property type="entry name" value="dUTPase"/>
</dbReference>
<reference evidence="7 8" key="1">
    <citation type="journal article" date="2015" name="Nature">
        <title>rRNA introns, odd ribosomes, and small enigmatic genomes across a large radiation of phyla.</title>
        <authorList>
            <person name="Brown C.T."/>
            <person name="Hug L.A."/>
            <person name="Thomas B.C."/>
            <person name="Sharon I."/>
            <person name="Castelle C.J."/>
            <person name="Singh A."/>
            <person name="Wilkins M.J."/>
            <person name="Williams K.H."/>
            <person name="Banfield J.F."/>
        </authorList>
    </citation>
    <scope>NUCLEOTIDE SEQUENCE [LARGE SCALE GENOMIC DNA]</scope>
</reference>
<feature type="domain" description="dUTPase-like" evidence="6">
    <location>
        <begin position="11"/>
        <end position="139"/>
    </location>
</feature>
<dbReference type="EC" id="3.6.1.23" evidence="2"/>
<dbReference type="Pfam" id="PF00692">
    <property type="entry name" value="dUTPase"/>
    <property type="match status" value="1"/>
</dbReference>
<proteinExistence type="inferred from homology"/>
<dbReference type="GO" id="GO:0000287">
    <property type="term" value="F:magnesium ion binding"/>
    <property type="evidence" value="ECO:0007669"/>
    <property type="project" value="InterPro"/>
</dbReference>
<dbReference type="PANTHER" id="PTHR11241:SF0">
    <property type="entry name" value="DEOXYURIDINE 5'-TRIPHOSPHATE NUCLEOTIDOHYDROLASE"/>
    <property type="match status" value="1"/>
</dbReference>
<dbReference type="GO" id="GO:0004170">
    <property type="term" value="F:dUTP diphosphatase activity"/>
    <property type="evidence" value="ECO:0007669"/>
    <property type="project" value="UniProtKB-EC"/>
</dbReference>
<dbReference type="Proteomes" id="UP000034301">
    <property type="component" value="Unassembled WGS sequence"/>
</dbReference>
<evidence type="ECO:0000256" key="2">
    <source>
        <dbReference type="ARBA" id="ARBA00012379"/>
    </source>
</evidence>
<protein>
    <recommendedName>
        <fullName evidence="2">dUTP diphosphatase</fullName>
        <ecNumber evidence="2">3.6.1.23</ecNumber>
    </recommendedName>
</protein>
<dbReference type="AlphaFoldDB" id="A0A0G0TZE6"/>
<comment type="catalytic activity">
    <reaction evidence="5">
        <text>dUTP + H2O = dUMP + diphosphate + H(+)</text>
        <dbReference type="Rhea" id="RHEA:10248"/>
        <dbReference type="ChEBI" id="CHEBI:15377"/>
        <dbReference type="ChEBI" id="CHEBI:15378"/>
        <dbReference type="ChEBI" id="CHEBI:33019"/>
        <dbReference type="ChEBI" id="CHEBI:61555"/>
        <dbReference type="ChEBI" id="CHEBI:246422"/>
        <dbReference type="EC" id="3.6.1.23"/>
    </reaction>
</comment>
<dbReference type="GO" id="GO:0006226">
    <property type="term" value="P:dUMP biosynthetic process"/>
    <property type="evidence" value="ECO:0007669"/>
    <property type="project" value="InterPro"/>
</dbReference>
<name>A0A0G0TZE6_9BACT</name>
<evidence type="ECO:0000256" key="5">
    <source>
        <dbReference type="ARBA" id="ARBA00047686"/>
    </source>
</evidence>
<keyword evidence="4" id="KW-0546">Nucleotide metabolism</keyword>
<evidence type="ECO:0000313" key="8">
    <source>
        <dbReference type="Proteomes" id="UP000034301"/>
    </source>
</evidence>
<dbReference type="InterPro" id="IPR033704">
    <property type="entry name" value="dUTPase_trimeric"/>
</dbReference>
<organism evidence="7 8">
    <name type="scientific">Candidatus Nomurabacteria bacterium GW2011_GWF2_40_12</name>
    <dbReference type="NCBI Taxonomy" id="1618776"/>
    <lineage>
        <taxon>Bacteria</taxon>
        <taxon>Candidatus Nomuraibacteriota</taxon>
    </lineage>
</organism>
<dbReference type="CDD" id="cd07557">
    <property type="entry name" value="trimeric_dUTPase"/>
    <property type="match status" value="1"/>
</dbReference>
<evidence type="ECO:0000256" key="1">
    <source>
        <dbReference type="ARBA" id="ARBA00006581"/>
    </source>
</evidence>
<dbReference type="SUPFAM" id="SSF51283">
    <property type="entry name" value="dUTPase-like"/>
    <property type="match status" value="1"/>
</dbReference>
<evidence type="ECO:0000259" key="6">
    <source>
        <dbReference type="Pfam" id="PF00692"/>
    </source>
</evidence>
<dbReference type="NCBIfam" id="NF001862">
    <property type="entry name" value="PRK00601.1"/>
    <property type="match status" value="1"/>
</dbReference>
<gene>
    <name evidence="7" type="ORF">UT78_C0005G0041</name>
</gene>
<sequence>MQIKVKKLKENAKLPTHGHPGDAGMDFYATENVIFPPGKQMKIGTGVAVEIPEGYVGLIWDKSSISFNLGLKVMGGVIDSVYRGELIMSLLNTSDKEVIIEKGHKIAQMVIQRFEHCDILEADELSETIRGDGREGSTGLK</sequence>
<dbReference type="GO" id="GO:0046081">
    <property type="term" value="P:dUTP catabolic process"/>
    <property type="evidence" value="ECO:0007669"/>
    <property type="project" value="InterPro"/>
</dbReference>
<comment type="similarity">
    <text evidence="1">Belongs to the dUTPase family.</text>
</comment>
<comment type="caution">
    <text evidence="7">The sequence shown here is derived from an EMBL/GenBank/DDBJ whole genome shotgun (WGS) entry which is preliminary data.</text>
</comment>
<dbReference type="PANTHER" id="PTHR11241">
    <property type="entry name" value="DEOXYURIDINE 5'-TRIPHOSPHATE NUCLEOTIDOHYDROLASE"/>
    <property type="match status" value="1"/>
</dbReference>
<accession>A0A0G0TZE6</accession>
<evidence type="ECO:0000256" key="4">
    <source>
        <dbReference type="ARBA" id="ARBA00023080"/>
    </source>
</evidence>
<dbReference type="InterPro" id="IPR029054">
    <property type="entry name" value="dUTPase-like"/>
</dbReference>
<evidence type="ECO:0000256" key="3">
    <source>
        <dbReference type="ARBA" id="ARBA00022801"/>
    </source>
</evidence>
<keyword evidence="3 7" id="KW-0378">Hydrolase</keyword>
<dbReference type="EMBL" id="LBYC01000005">
    <property type="protein sequence ID" value="KKR43317.1"/>
    <property type="molecule type" value="Genomic_DNA"/>
</dbReference>
<dbReference type="Gene3D" id="2.70.40.10">
    <property type="match status" value="1"/>
</dbReference>
<evidence type="ECO:0000313" key="7">
    <source>
        <dbReference type="EMBL" id="KKR43317.1"/>
    </source>
</evidence>
<dbReference type="NCBIfam" id="TIGR00576">
    <property type="entry name" value="dut"/>
    <property type="match status" value="1"/>
</dbReference>
<dbReference type="InterPro" id="IPR036157">
    <property type="entry name" value="dUTPase-like_sf"/>
</dbReference>